<dbReference type="RefSeq" id="WP_344249274.1">
    <property type="nucleotide sequence ID" value="NZ_BAAAPM010000005.1"/>
</dbReference>
<evidence type="ECO:0000313" key="13">
    <source>
        <dbReference type="Proteomes" id="UP001501138"/>
    </source>
</evidence>
<dbReference type="CDD" id="cd00130">
    <property type="entry name" value="PAS"/>
    <property type="match status" value="1"/>
</dbReference>
<feature type="transmembrane region" description="Helical" evidence="9">
    <location>
        <begin position="53"/>
        <end position="72"/>
    </location>
</feature>
<evidence type="ECO:0000256" key="6">
    <source>
        <dbReference type="ARBA" id="ARBA00022777"/>
    </source>
</evidence>
<dbReference type="Pfam" id="PF08448">
    <property type="entry name" value="PAS_4"/>
    <property type="match status" value="1"/>
</dbReference>
<protein>
    <recommendedName>
        <fullName evidence="3">histidine kinase</fullName>
        <ecNumber evidence="3">2.7.13.3</ecNumber>
    </recommendedName>
</protein>
<evidence type="ECO:0000256" key="1">
    <source>
        <dbReference type="ARBA" id="ARBA00000085"/>
    </source>
</evidence>
<feature type="transmembrane region" description="Helical" evidence="9">
    <location>
        <begin position="84"/>
        <end position="105"/>
    </location>
</feature>
<feature type="domain" description="PAS" evidence="11">
    <location>
        <begin position="204"/>
        <end position="258"/>
    </location>
</feature>
<keyword evidence="9" id="KW-0472">Membrane</keyword>
<keyword evidence="9" id="KW-1133">Transmembrane helix</keyword>
<dbReference type="InterPro" id="IPR003594">
    <property type="entry name" value="HATPase_dom"/>
</dbReference>
<dbReference type="Gene3D" id="3.30.450.20">
    <property type="entry name" value="PAS domain"/>
    <property type="match status" value="1"/>
</dbReference>
<dbReference type="InterPro" id="IPR036097">
    <property type="entry name" value="HisK_dim/P_sf"/>
</dbReference>
<evidence type="ECO:0000256" key="3">
    <source>
        <dbReference type="ARBA" id="ARBA00012438"/>
    </source>
</evidence>
<dbReference type="PROSITE" id="PS50109">
    <property type="entry name" value="HIS_KIN"/>
    <property type="match status" value="1"/>
</dbReference>
<evidence type="ECO:0000256" key="8">
    <source>
        <dbReference type="SAM" id="MobiDB-lite"/>
    </source>
</evidence>
<dbReference type="CDD" id="cd00075">
    <property type="entry name" value="HATPase"/>
    <property type="match status" value="1"/>
</dbReference>
<evidence type="ECO:0000256" key="4">
    <source>
        <dbReference type="ARBA" id="ARBA00022553"/>
    </source>
</evidence>
<dbReference type="InterPro" id="IPR003661">
    <property type="entry name" value="HisK_dim/P_dom"/>
</dbReference>
<dbReference type="SUPFAM" id="SSF55785">
    <property type="entry name" value="PYP-like sensor domain (PAS domain)"/>
    <property type="match status" value="1"/>
</dbReference>
<evidence type="ECO:0000259" key="11">
    <source>
        <dbReference type="PROSITE" id="PS50112"/>
    </source>
</evidence>
<dbReference type="InterPro" id="IPR005467">
    <property type="entry name" value="His_kinase_dom"/>
</dbReference>
<accession>A0ABN2JMP8</accession>
<feature type="transmembrane region" description="Helical" evidence="9">
    <location>
        <begin position="31"/>
        <end position="47"/>
    </location>
</feature>
<dbReference type="GO" id="GO:0016301">
    <property type="term" value="F:kinase activity"/>
    <property type="evidence" value="ECO:0007669"/>
    <property type="project" value="UniProtKB-KW"/>
</dbReference>
<dbReference type="SMART" id="SM00388">
    <property type="entry name" value="HisKA"/>
    <property type="match status" value="1"/>
</dbReference>
<keyword evidence="6 12" id="KW-0418">Kinase</keyword>
<comment type="subcellular location">
    <subcellularLocation>
        <location evidence="2">Cell membrane</location>
    </subcellularLocation>
</comment>
<dbReference type="InterPro" id="IPR000014">
    <property type="entry name" value="PAS"/>
</dbReference>
<dbReference type="EMBL" id="BAAAPM010000005">
    <property type="protein sequence ID" value="GAA1732544.1"/>
    <property type="molecule type" value="Genomic_DNA"/>
</dbReference>
<keyword evidence="4" id="KW-0597">Phosphoprotein</keyword>
<dbReference type="InterPro" id="IPR013656">
    <property type="entry name" value="PAS_4"/>
</dbReference>
<dbReference type="Gene3D" id="3.30.565.10">
    <property type="entry name" value="Histidine kinase-like ATPase, C-terminal domain"/>
    <property type="match status" value="1"/>
</dbReference>
<dbReference type="Pfam" id="PF00512">
    <property type="entry name" value="HisKA"/>
    <property type="match status" value="1"/>
</dbReference>
<comment type="catalytic activity">
    <reaction evidence="1">
        <text>ATP + protein L-histidine = ADP + protein N-phospho-L-histidine.</text>
        <dbReference type="EC" id="2.7.13.3"/>
    </reaction>
</comment>
<feature type="region of interest" description="Disordered" evidence="8">
    <location>
        <begin position="566"/>
        <end position="588"/>
    </location>
</feature>
<keyword evidence="7" id="KW-0902">Two-component regulatory system</keyword>
<keyword evidence="13" id="KW-1185">Reference proteome</keyword>
<keyword evidence="5" id="KW-0808">Transferase</keyword>
<evidence type="ECO:0000256" key="9">
    <source>
        <dbReference type="SAM" id="Phobius"/>
    </source>
</evidence>
<dbReference type="SUPFAM" id="SSF55874">
    <property type="entry name" value="ATPase domain of HSP90 chaperone/DNA topoisomerase II/histidine kinase"/>
    <property type="match status" value="1"/>
</dbReference>
<name>A0ABN2JMP8_9MICO</name>
<dbReference type="InterPro" id="IPR035965">
    <property type="entry name" value="PAS-like_dom_sf"/>
</dbReference>
<dbReference type="Proteomes" id="UP001501138">
    <property type="component" value="Unassembled WGS sequence"/>
</dbReference>
<dbReference type="CDD" id="cd00082">
    <property type="entry name" value="HisKA"/>
    <property type="match status" value="1"/>
</dbReference>
<feature type="domain" description="Histidine kinase" evidence="10">
    <location>
        <begin position="345"/>
        <end position="569"/>
    </location>
</feature>
<dbReference type="InterPro" id="IPR036890">
    <property type="entry name" value="HATPase_C_sf"/>
</dbReference>
<proteinExistence type="predicted"/>
<dbReference type="PANTHER" id="PTHR43711">
    <property type="entry name" value="TWO-COMPONENT HISTIDINE KINASE"/>
    <property type="match status" value="1"/>
</dbReference>
<dbReference type="NCBIfam" id="TIGR00229">
    <property type="entry name" value="sensory_box"/>
    <property type="match status" value="1"/>
</dbReference>
<evidence type="ECO:0000256" key="2">
    <source>
        <dbReference type="ARBA" id="ARBA00004236"/>
    </source>
</evidence>
<feature type="transmembrane region" description="Helical" evidence="9">
    <location>
        <begin position="157"/>
        <end position="177"/>
    </location>
</feature>
<gene>
    <name evidence="12" type="ORF">GCM10009809_30050</name>
</gene>
<dbReference type="PANTHER" id="PTHR43711:SF1">
    <property type="entry name" value="HISTIDINE KINASE 1"/>
    <property type="match status" value="1"/>
</dbReference>
<dbReference type="SMART" id="SM00091">
    <property type="entry name" value="PAS"/>
    <property type="match status" value="1"/>
</dbReference>
<sequence length="588" mass="62578">MRRRPVARADATYRRVVSAWFADDAVGLRQLPVTVSVSAVLLFLAGSPVPNDAALLGASAAIVVVAQLVGSLGRWDRWPRAWQYALPLAQMLAIGLLELGSGYSLTAFDVLLVIPIVSLALQSGLWGVGIAFAGSAAVLFAPVLWADESAGRMPLTVHALMDLLVFAFVAAGAHGIVGLSRRQARQLERARDELAVGSRRLRDSRDTLRSILEAATEQAFVATDVDGTIVAVSTGAVRIFGRGEQGLVGHAVTDLLAPGTPEAGPPVDGSSLDALVGRAAAGDTEVHERECLLPDGSRRDLDVVVTRRPALAGATPELPPGYLFVATDVTARHEEQRTQDEFVGLVSHELRTPLSSILGYLDLMRLGDDRLDDEQREYLEVVERNARRLRSLVDDLLTSAQIVSGTYTLTAEEVDVVQVVRDAVASALPSERSAGVQVMVDGDASVPLISDPDRLGQVVDNLLSNAVKYTRGREDGHVRITVTSGAAADGSRLARLLVADDGSGISPDELGRVTERFYRSRDTRRRRVRGVGLGLALVDQIVHDHGGTMTIRSTLGQGTEVDVTLPDLTATTRPPGPPSARRSGGTAA</sequence>
<evidence type="ECO:0000256" key="5">
    <source>
        <dbReference type="ARBA" id="ARBA00022679"/>
    </source>
</evidence>
<comment type="caution">
    <text evidence="12">The sequence shown here is derived from an EMBL/GenBank/DDBJ whole genome shotgun (WGS) entry which is preliminary data.</text>
</comment>
<evidence type="ECO:0000256" key="7">
    <source>
        <dbReference type="ARBA" id="ARBA00023012"/>
    </source>
</evidence>
<dbReference type="PROSITE" id="PS50112">
    <property type="entry name" value="PAS"/>
    <property type="match status" value="1"/>
</dbReference>
<dbReference type="Pfam" id="PF02518">
    <property type="entry name" value="HATPase_c"/>
    <property type="match status" value="1"/>
</dbReference>
<feature type="transmembrane region" description="Helical" evidence="9">
    <location>
        <begin position="125"/>
        <end position="145"/>
    </location>
</feature>
<dbReference type="EC" id="2.7.13.3" evidence="3"/>
<evidence type="ECO:0000259" key="10">
    <source>
        <dbReference type="PROSITE" id="PS50109"/>
    </source>
</evidence>
<dbReference type="PRINTS" id="PR00344">
    <property type="entry name" value="BCTRLSENSOR"/>
</dbReference>
<keyword evidence="9" id="KW-0812">Transmembrane</keyword>
<feature type="compositionally biased region" description="Low complexity" evidence="8">
    <location>
        <begin position="569"/>
        <end position="588"/>
    </location>
</feature>
<dbReference type="InterPro" id="IPR050736">
    <property type="entry name" value="Sensor_HK_Regulatory"/>
</dbReference>
<dbReference type="SUPFAM" id="SSF47384">
    <property type="entry name" value="Homodimeric domain of signal transducing histidine kinase"/>
    <property type="match status" value="1"/>
</dbReference>
<reference evidence="12 13" key="1">
    <citation type="journal article" date="2019" name="Int. J. Syst. Evol. Microbiol.">
        <title>The Global Catalogue of Microorganisms (GCM) 10K type strain sequencing project: providing services to taxonomists for standard genome sequencing and annotation.</title>
        <authorList>
            <consortium name="The Broad Institute Genomics Platform"/>
            <consortium name="The Broad Institute Genome Sequencing Center for Infectious Disease"/>
            <person name="Wu L."/>
            <person name="Ma J."/>
        </authorList>
    </citation>
    <scope>NUCLEOTIDE SEQUENCE [LARGE SCALE GENOMIC DNA]</scope>
    <source>
        <strain evidence="12 13">JCM 15589</strain>
    </source>
</reference>
<dbReference type="Gene3D" id="1.10.287.130">
    <property type="match status" value="1"/>
</dbReference>
<dbReference type="InterPro" id="IPR004358">
    <property type="entry name" value="Sig_transdc_His_kin-like_C"/>
</dbReference>
<organism evidence="12 13">
    <name type="scientific">Isoptericola hypogeus</name>
    <dbReference type="NCBI Taxonomy" id="300179"/>
    <lineage>
        <taxon>Bacteria</taxon>
        <taxon>Bacillati</taxon>
        <taxon>Actinomycetota</taxon>
        <taxon>Actinomycetes</taxon>
        <taxon>Micrococcales</taxon>
        <taxon>Promicromonosporaceae</taxon>
        <taxon>Isoptericola</taxon>
    </lineage>
</organism>
<dbReference type="SMART" id="SM00387">
    <property type="entry name" value="HATPase_c"/>
    <property type="match status" value="1"/>
</dbReference>
<evidence type="ECO:0000313" key="12">
    <source>
        <dbReference type="EMBL" id="GAA1732544.1"/>
    </source>
</evidence>